<dbReference type="InterPro" id="IPR029052">
    <property type="entry name" value="Metallo-depent_PP-like"/>
</dbReference>
<evidence type="ECO:0000256" key="1">
    <source>
        <dbReference type="RuleBase" id="RU362119"/>
    </source>
</evidence>
<dbReference type="GO" id="GO:0000166">
    <property type="term" value="F:nucleotide binding"/>
    <property type="evidence" value="ECO:0007669"/>
    <property type="project" value="UniProtKB-KW"/>
</dbReference>
<evidence type="ECO:0008006" key="5">
    <source>
        <dbReference type="Google" id="ProtNLM"/>
    </source>
</evidence>
<keyword evidence="2" id="KW-0812">Transmembrane</keyword>
<dbReference type="Gene3D" id="3.60.21.10">
    <property type="match status" value="1"/>
</dbReference>
<evidence type="ECO:0000313" key="4">
    <source>
        <dbReference type="Proteomes" id="UP000216361"/>
    </source>
</evidence>
<protein>
    <recommendedName>
        <fullName evidence="5">Calcineurin-like phosphoesterase domain-containing protein</fullName>
    </recommendedName>
</protein>
<name>A0A255XRV3_9PROT</name>
<dbReference type="OrthoDB" id="5469761at2"/>
<dbReference type="PRINTS" id="PR01607">
    <property type="entry name" value="APYRASEFAMLY"/>
</dbReference>
<dbReference type="EMBL" id="NOXS01000030">
    <property type="protein sequence ID" value="OYQ19683.1"/>
    <property type="molecule type" value="Genomic_DNA"/>
</dbReference>
<dbReference type="SUPFAM" id="SSF56300">
    <property type="entry name" value="Metallo-dependent phosphatases"/>
    <property type="match status" value="1"/>
</dbReference>
<accession>A0A255XRV3</accession>
<keyword evidence="1" id="KW-0378">Hydrolase</keyword>
<evidence type="ECO:0000313" key="3">
    <source>
        <dbReference type="EMBL" id="OYQ19683.1"/>
    </source>
</evidence>
<dbReference type="InterPro" id="IPR006179">
    <property type="entry name" value="5_nucleotidase/apyrase"/>
</dbReference>
<keyword evidence="4" id="KW-1185">Reference proteome</keyword>
<keyword evidence="1" id="KW-0547">Nucleotide-binding</keyword>
<dbReference type="GO" id="GO:0009166">
    <property type="term" value="P:nucleotide catabolic process"/>
    <property type="evidence" value="ECO:0007669"/>
    <property type="project" value="InterPro"/>
</dbReference>
<keyword evidence="2" id="KW-1133">Transmembrane helix</keyword>
<reference evidence="3 4" key="1">
    <citation type="submission" date="2017-07" db="EMBL/GenBank/DDBJ databases">
        <title>Elstera cyanobacteriorum sp. nov., a novel bacterium isolated from cyanobacterial aggregates in a eutrophic lake.</title>
        <authorList>
            <person name="Cai H."/>
        </authorList>
    </citation>
    <scope>NUCLEOTIDE SEQUENCE [LARGE SCALE GENOMIC DNA]</scope>
    <source>
        <strain evidence="3 4">TH019</strain>
    </source>
</reference>
<keyword evidence="2" id="KW-0472">Membrane</keyword>
<evidence type="ECO:0000256" key="2">
    <source>
        <dbReference type="SAM" id="Phobius"/>
    </source>
</evidence>
<feature type="transmembrane region" description="Helical" evidence="2">
    <location>
        <begin position="37"/>
        <end position="56"/>
    </location>
</feature>
<sequence>MVPTSAPMDAFAERLAELMSPPNEGEGRYWRTNPKHGLAATIGLGIFMGLVMPLVFGKAARADTNLTVLYTGDVASRMEPSKTDGTPCTLEERATDACLGGLARLAGQANLERARASTVLLLDAGGQFGGTAFWTQHKQDVLADLMNRTRFDAMAAGAAEFSEGSEVLGKFIRTAQFPILGANIGTDRDPYLKDQIYPMLATDRGVQRLGLLGIADLNIPQKSKAPVNATIVPIEAKAPFWLKQLGFMGTKTVVAVSSAGAEKDKDIAQRIAGIDVIIGVSGKGAHSGGQPQGAPQVITGPGGKPVLLAQAASFGHYLGKLNVTFDKDGHPKAWKGDQIKLDRTVPEDPDIRTQVEAYAAALGDRRTQVSQVPVK</sequence>
<comment type="similarity">
    <text evidence="1">Belongs to the 5'-nucleotidase family.</text>
</comment>
<dbReference type="PANTHER" id="PTHR11575:SF24">
    <property type="entry name" value="5'-NUCLEOTIDASE"/>
    <property type="match status" value="1"/>
</dbReference>
<dbReference type="AlphaFoldDB" id="A0A255XRV3"/>
<dbReference type="GO" id="GO:0016787">
    <property type="term" value="F:hydrolase activity"/>
    <property type="evidence" value="ECO:0007669"/>
    <property type="project" value="UniProtKB-KW"/>
</dbReference>
<dbReference type="RefSeq" id="WP_094408102.1">
    <property type="nucleotide sequence ID" value="NZ_BMJZ01000006.1"/>
</dbReference>
<organism evidence="3 4">
    <name type="scientific">Elstera cyanobacteriorum</name>
    <dbReference type="NCBI Taxonomy" id="2022747"/>
    <lineage>
        <taxon>Bacteria</taxon>
        <taxon>Pseudomonadati</taxon>
        <taxon>Pseudomonadota</taxon>
        <taxon>Alphaproteobacteria</taxon>
        <taxon>Rhodospirillales</taxon>
        <taxon>Rhodospirillaceae</taxon>
        <taxon>Elstera</taxon>
    </lineage>
</organism>
<comment type="caution">
    <text evidence="3">The sequence shown here is derived from an EMBL/GenBank/DDBJ whole genome shotgun (WGS) entry which is preliminary data.</text>
</comment>
<gene>
    <name evidence="3" type="ORF">CHR90_06045</name>
</gene>
<dbReference type="PANTHER" id="PTHR11575">
    <property type="entry name" value="5'-NUCLEOTIDASE-RELATED"/>
    <property type="match status" value="1"/>
</dbReference>
<proteinExistence type="inferred from homology"/>
<dbReference type="Proteomes" id="UP000216361">
    <property type="component" value="Unassembled WGS sequence"/>
</dbReference>